<dbReference type="PANTHER" id="PTHR13194">
    <property type="entry name" value="COMPLEX I INTERMEDIATE-ASSOCIATED PROTEIN 30"/>
    <property type="match status" value="1"/>
</dbReference>
<dbReference type="Pfam" id="PF08547">
    <property type="entry name" value="CIA30"/>
    <property type="match status" value="1"/>
</dbReference>
<reference evidence="3 4" key="1">
    <citation type="submission" date="2023-11" db="EMBL/GenBank/DDBJ databases">
        <title>Winogradskyella pelagius sp. nov., isolated from coastal sediment.</title>
        <authorList>
            <person name="Li F."/>
        </authorList>
    </citation>
    <scope>NUCLEOTIDE SEQUENCE [LARGE SCALE GENOMIC DNA]</scope>
    <source>
        <strain evidence="3 4">KCTC 23502</strain>
    </source>
</reference>
<comment type="caution">
    <text evidence="3">The sequence shown here is derived from an EMBL/GenBank/DDBJ whole genome shotgun (WGS) entry which is preliminary data.</text>
</comment>
<comment type="similarity">
    <text evidence="1">Belongs to the CIA30 family.</text>
</comment>
<feature type="domain" description="NADH:ubiquinone oxidoreductase intermediate-associated protein 30" evidence="2">
    <location>
        <begin position="11"/>
        <end position="160"/>
    </location>
</feature>
<name>A0ABU5ENU6_9FLAO</name>
<dbReference type="EMBL" id="JAXDAE010000013">
    <property type="protein sequence ID" value="MDY2588129.1"/>
    <property type="molecule type" value="Genomic_DNA"/>
</dbReference>
<sequence>MFIQQPLTLYQFSTDNPLDNWQILDDIVMGGQSDGHIKINEDGHGEYYGHISLENNGGFSSIRYDFETIDSSNYSCFKIRIKGDGKTYQFRVKDSRYNRYSYIFKFETTGKWQTVKIPFADMYASFRGYRIDIPNFKGDQMEEIAFLIGNKKAEDFKLLIDTITLE</sequence>
<dbReference type="Proteomes" id="UP001285855">
    <property type="component" value="Unassembled WGS sequence"/>
</dbReference>
<keyword evidence="4" id="KW-1185">Reference proteome</keyword>
<evidence type="ECO:0000313" key="4">
    <source>
        <dbReference type="Proteomes" id="UP001285855"/>
    </source>
</evidence>
<evidence type="ECO:0000259" key="2">
    <source>
        <dbReference type="Pfam" id="PF08547"/>
    </source>
</evidence>
<dbReference type="PANTHER" id="PTHR13194:SF19">
    <property type="entry name" value="NAD(P)-BINDING ROSSMANN-FOLD SUPERFAMILY PROTEIN"/>
    <property type="match status" value="1"/>
</dbReference>
<dbReference type="RefSeq" id="WP_320556477.1">
    <property type="nucleotide sequence ID" value="NZ_JAXDAE010000013.1"/>
</dbReference>
<dbReference type="Gene3D" id="2.60.120.430">
    <property type="entry name" value="Galactose-binding lectin"/>
    <property type="match status" value="1"/>
</dbReference>
<evidence type="ECO:0000256" key="1">
    <source>
        <dbReference type="ARBA" id="ARBA00007884"/>
    </source>
</evidence>
<organism evidence="3 4">
    <name type="scientific">Winogradskyella aquimaris</name>
    <dbReference type="NCBI Taxonomy" id="864074"/>
    <lineage>
        <taxon>Bacteria</taxon>
        <taxon>Pseudomonadati</taxon>
        <taxon>Bacteroidota</taxon>
        <taxon>Flavobacteriia</taxon>
        <taxon>Flavobacteriales</taxon>
        <taxon>Flavobacteriaceae</taxon>
        <taxon>Winogradskyella</taxon>
    </lineage>
</organism>
<dbReference type="InterPro" id="IPR013857">
    <property type="entry name" value="NADH-UbQ_OxRdtase-assoc_prot30"/>
</dbReference>
<dbReference type="SUPFAM" id="SSF49785">
    <property type="entry name" value="Galactose-binding domain-like"/>
    <property type="match status" value="1"/>
</dbReference>
<dbReference type="InterPro" id="IPR008979">
    <property type="entry name" value="Galactose-bd-like_sf"/>
</dbReference>
<dbReference type="InterPro" id="IPR039131">
    <property type="entry name" value="NDUFAF1"/>
</dbReference>
<evidence type="ECO:0000313" key="3">
    <source>
        <dbReference type="EMBL" id="MDY2588129.1"/>
    </source>
</evidence>
<accession>A0ABU5ENU6</accession>
<protein>
    <submittedName>
        <fullName evidence="3">CIA30 family protein</fullName>
    </submittedName>
</protein>
<gene>
    <name evidence="3" type="ORF">SNF14_12330</name>
</gene>
<proteinExistence type="inferred from homology"/>